<sequence length="1194" mass="130603">MVSGRSSLGLQGYRYQLDKEAPQLIETPGIALVELNNLSAGPHTLTITAVDLLGRESTSLKRSFRVVGPVPQLVNIGITQKSGSTSLERSSTFSYEAGALLEGSVTASNGLTGVELRLADRAPLKAVLKKGTGAETVWQVPLPLDLPFDRIPVRIIITDGAGLSVTKQFDLYRIMPSDNPVKFDKPGLYTNDARYTAKDGSFRFTSDEALVFRFIGQPLASVRFDVDTPELTVNYEGSLISVRPVKEGKTKPVTIIAKTVEGDEFRWGPCTFIVSVTDPNLTITEPRQDGWYKGPIPFEAGLDPTQTGLMKIQTVEYAVDSFNSEDAQWTTLTVSPDSKDPLKLKGEFLLNGSDGAHSILFRATNGLGRSKEYRITVNRDTQNPRGRIILPPDQDPVNGQFTIAALFNDPEGQLASLSYSEDGGKTWKPSDTNDFETRRFDLSAQSSKAEQIRFKAVDAAGNETELTGAFTLDVAADKPRVQIMQPEEMEVLREDFVIAGAAFDDDGLASIQYRFDNGPLQKLALEGNSFNLPIKLADTTDNEHTIEVFAEDIYGVRGDPVVRKYRISKEEPKAEIKSPTLDTTVRGVVEISGVASDANGIKEVLLSFDNAVTFNTCTGTEQWTYRLDTRNLKSGLHSIYVKPIDGYETTGFYAGLISIDNTPPQVMLDVPVDMSISRGSLALSGRISDDTQLASCDAVIFNKLQPDKASKTVSLPLDPVIQQTLDLAGLPKGEYGIRIVVRDKAGNETVSSRDFILDPDFTDEMIAIATPVRGEYLAGKLRIQGFLRASRLPSAVNLLIDGIDTASITPKPNGWFTLDLPDETIKEGSHTLLVRYTNNENKVITSEPVTITYKPSGPWIMVNAFTSGDYIPGRPWLKGTAGWFLSATDAEAETSADAALAASAPKNKKIDPKALARSRQQGRQVALVEVSLDNGRTFQPAEGTVDWKFRLETQDYPEGLLPLLIRATYKNGDRALTKVILNLDKTPPSVSMLHPAEGGRFNQSLKVYGIAKDDVNLASVKVVLRQGDKAGYQVPAFIQGLYLDTGALGDTLYNAGLGLTFFDDNVKLQASYGYTPQLYNGKEQRFYGNVFSGKLLANVATLPFGYFFGPDWNFLSASLAVGAKFSYFTETASGQPLILSAVVGQLEFPRFKFERLQYFSTLSLYSEVQAWFISAEVSGGIAFRASFGLRSSIF</sequence>
<dbReference type="Pfam" id="PF17957">
    <property type="entry name" value="Big_7"/>
    <property type="match status" value="1"/>
</dbReference>
<evidence type="ECO:0000259" key="1">
    <source>
        <dbReference type="Pfam" id="PF12245"/>
    </source>
</evidence>
<dbReference type="InterPro" id="IPR022038">
    <property type="entry name" value="Ig-like_bact"/>
</dbReference>
<dbReference type="InterPro" id="IPR013783">
    <property type="entry name" value="Ig-like_fold"/>
</dbReference>
<feature type="domain" description="Ig-like" evidence="1">
    <location>
        <begin position="704"/>
        <end position="758"/>
    </location>
</feature>
<comment type="caution">
    <text evidence="2">The sequence shown here is derived from an EMBL/GenBank/DDBJ whole genome shotgun (WGS) entry which is preliminary data.</text>
</comment>
<dbReference type="EMBL" id="DSVL01000229">
    <property type="protein sequence ID" value="HFH29324.1"/>
    <property type="molecule type" value="Genomic_DNA"/>
</dbReference>
<dbReference type="AlphaFoldDB" id="A0A7C3IH54"/>
<organism evidence="2">
    <name type="scientific">Gracilinema caldarium</name>
    <dbReference type="NCBI Taxonomy" id="215591"/>
    <lineage>
        <taxon>Bacteria</taxon>
        <taxon>Pseudomonadati</taxon>
        <taxon>Spirochaetota</taxon>
        <taxon>Spirochaetia</taxon>
        <taxon>Spirochaetales</taxon>
        <taxon>Breznakiellaceae</taxon>
        <taxon>Gracilinema</taxon>
    </lineage>
</organism>
<proteinExistence type="predicted"/>
<protein>
    <recommendedName>
        <fullName evidence="1">Ig-like domain-containing protein</fullName>
    </recommendedName>
</protein>
<evidence type="ECO:0000313" key="2">
    <source>
        <dbReference type="EMBL" id="HFH29324.1"/>
    </source>
</evidence>
<name>A0A7C3IH54_9SPIR</name>
<gene>
    <name evidence="2" type="ORF">ENS59_07405</name>
</gene>
<reference evidence="2" key="1">
    <citation type="journal article" date="2020" name="mSystems">
        <title>Genome- and Community-Level Interaction Insights into Carbon Utilization and Element Cycling Functions of Hydrothermarchaeota in Hydrothermal Sediment.</title>
        <authorList>
            <person name="Zhou Z."/>
            <person name="Liu Y."/>
            <person name="Xu W."/>
            <person name="Pan J."/>
            <person name="Luo Z.H."/>
            <person name="Li M."/>
        </authorList>
    </citation>
    <scope>NUCLEOTIDE SEQUENCE [LARGE SCALE GENOMIC DNA]</scope>
    <source>
        <strain evidence="2">SpSt-503</strain>
    </source>
</reference>
<dbReference type="Pfam" id="PF12245">
    <property type="entry name" value="Big_3_2"/>
    <property type="match status" value="1"/>
</dbReference>
<dbReference type="Gene3D" id="2.60.40.10">
    <property type="entry name" value="Immunoglobulins"/>
    <property type="match status" value="1"/>
</dbReference>
<accession>A0A7C3IH54</accession>